<evidence type="ECO:0000256" key="2">
    <source>
        <dbReference type="ARBA" id="ARBA00005594"/>
    </source>
</evidence>
<evidence type="ECO:0000256" key="1">
    <source>
        <dbReference type="ARBA" id="ARBA00004496"/>
    </source>
</evidence>
<evidence type="ECO:0000259" key="13">
    <source>
        <dbReference type="SMART" id="SM01016"/>
    </source>
</evidence>
<dbReference type="HAMAP" id="MF_00123">
    <property type="entry name" value="Arg_tRNA_synth"/>
    <property type="match status" value="1"/>
</dbReference>
<comment type="subcellular location">
    <subcellularLocation>
        <location evidence="1 10">Cytoplasm</location>
    </subcellularLocation>
</comment>
<dbReference type="FunFam" id="1.10.730.10:FF:000008">
    <property type="entry name" value="Arginine--tRNA ligase"/>
    <property type="match status" value="1"/>
</dbReference>
<dbReference type="GO" id="GO:0005737">
    <property type="term" value="C:cytoplasm"/>
    <property type="evidence" value="ECO:0007669"/>
    <property type="project" value="UniProtKB-SubCell"/>
</dbReference>
<dbReference type="SMART" id="SM00836">
    <property type="entry name" value="DALR_1"/>
    <property type="match status" value="1"/>
</dbReference>
<dbReference type="InterPro" id="IPR036695">
    <property type="entry name" value="Arg-tRNA-synth_N_sf"/>
</dbReference>
<dbReference type="GO" id="GO:0006420">
    <property type="term" value="P:arginyl-tRNA aminoacylation"/>
    <property type="evidence" value="ECO:0007669"/>
    <property type="project" value="UniProtKB-UniRule"/>
</dbReference>
<dbReference type="InterPro" id="IPR008909">
    <property type="entry name" value="DALR_anticod-bd"/>
</dbReference>
<keyword evidence="5 10" id="KW-0547">Nucleotide-binding</keyword>
<comment type="subunit">
    <text evidence="10">Monomer.</text>
</comment>
<dbReference type="SMART" id="SM01016">
    <property type="entry name" value="Arg_tRNA_synt_N"/>
    <property type="match status" value="1"/>
</dbReference>
<keyword evidence="3 10" id="KW-0963">Cytoplasm</keyword>
<dbReference type="NCBIfam" id="TIGR00456">
    <property type="entry name" value="argS"/>
    <property type="match status" value="1"/>
</dbReference>
<comment type="similarity">
    <text evidence="2 10 11">Belongs to the class-I aminoacyl-tRNA synthetase family.</text>
</comment>
<dbReference type="Gene3D" id="1.10.730.10">
    <property type="entry name" value="Isoleucyl-tRNA Synthetase, Domain 1"/>
    <property type="match status" value="1"/>
</dbReference>
<dbReference type="InterPro" id="IPR005148">
    <property type="entry name" value="Arg-tRNA-synth_N"/>
</dbReference>
<dbReference type="EMBL" id="CP066690">
    <property type="protein sequence ID" value="QQG44944.1"/>
    <property type="molecule type" value="Genomic_DNA"/>
</dbReference>
<evidence type="ECO:0000256" key="10">
    <source>
        <dbReference type="HAMAP-Rule" id="MF_00123"/>
    </source>
</evidence>
<dbReference type="SUPFAM" id="SSF52374">
    <property type="entry name" value="Nucleotidylyl transferase"/>
    <property type="match status" value="1"/>
</dbReference>
<dbReference type="InterPro" id="IPR001278">
    <property type="entry name" value="Arg-tRNA-ligase"/>
</dbReference>
<evidence type="ECO:0000256" key="6">
    <source>
        <dbReference type="ARBA" id="ARBA00022840"/>
    </source>
</evidence>
<dbReference type="Pfam" id="PF05746">
    <property type="entry name" value="DALR_1"/>
    <property type="match status" value="1"/>
</dbReference>
<dbReference type="Proteomes" id="UP000595618">
    <property type="component" value="Chromosome"/>
</dbReference>
<evidence type="ECO:0000256" key="7">
    <source>
        <dbReference type="ARBA" id="ARBA00022917"/>
    </source>
</evidence>
<evidence type="ECO:0000259" key="12">
    <source>
        <dbReference type="SMART" id="SM00836"/>
    </source>
</evidence>
<proteinExistence type="inferred from homology"/>
<accession>A0A7T5UPK7</accession>
<dbReference type="InterPro" id="IPR014729">
    <property type="entry name" value="Rossmann-like_a/b/a_fold"/>
</dbReference>
<reference evidence="14 15" key="1">
    <citation type="submission" date="2020-07" db="EMBL/GenBank/DDBJ databases">
        <title>Huge and variable diversity of episymbiotic CPR bacteria and DPANN archaea in groundwater ecosystems.</title>
        <authorList>
            <person name="He C.Y."/>
            <person name="Keren R."/>
            <person name="Whittaker M."/>
            <person name="Farag I.F."/>
            <person name="Doudna J."/>
            <person name="Cate J.H.D."/>
            <person name="Banfield J.F."/>
        </authorList>
    </citation>
    <scope>NUCLEOTIDE SEQUENCE [LARGE SCALE GENOMIC DNA]</scope>
    <source>
        <strain evidence="14">NC_groundwater_541_Ag_S-0.1um_46_50</strain>
    </source>
</reference>
<dbReference type="SUPFAM" id="SSF55190">
    <property type="entry name" value="Arginyl-tRNA synthetase (ArgRS), N-terminal 'additional' domain"/>
    <property type="match status" value="1"/>
</dbReference>
<keyword evidence="7 10" id="KW-0648">Protein biosynthesis</keyword>
<dbReference type="GO" id="GO:0005524">
    <property type="term" value="F:ATP binding"/>
    <property type="evidence" value="ECO:0007669"/>
    <property type="project" value="UniProtKB-UniRule"/>
</dbReference>
<dbReference type="Pfam" id="PF03485">
    <property type="entry name" value="Arg_tRNA_synt_N"/>
    <property type="match status" value="1"/>
</dbReference>
<dbReference type="GO" id="GO:0004814">
    <property type="term" value="F:arginine-tRNA ligase activity"/>
    <property type="evidence" value="ECO:0007669"/>
    <property type="project" value="UniProtKB-UniRule"/>
</dbReference>
<dbReference type="PANTHER" id="PTHR11956:SF5">
    <property type="entry name" value="ARGININE--TRNA LIGASE, CYTOPLASMIC"/>
    <property type="match status" value="1"/>
</dbReference>
<evidence type="ECO:0000313" key="14">
    <source>
        <dbReference type="EMBL" id="QQG44944.1"/>
    </source>
</evidence>
<evidence type="ECO:0000256" key="4">
    <source>
        <dbReference type="ARBA" id="ARBA00022598"/>
    </source>
</evidence>
<dbReference type="PRINTS" id="PR01038">
    <property type="entry name" value="TRNASYNTHARG"/>
</dbReference>
<dbReference type="AlphaFoldDB" id="A0A7T5UPK7"/>
<evidence type="ECO:0000256" key="5">
    <source>
        <dbReference type="ARBA" id="ARBA00022741"/>
    </source>
</evidence>
<evidence type="ECO:0000256" key="9">
    <source>
        <dbReference type="ARBA" id="ARBA00049339"/>
    </source>
</evidence>
<feature type="short sequence motif" description="'HIGH' region" evidence="10">
    <location>
        <begin position="118"/>
        <end position="128"/>
    </location>
</feature>
<evidence type="ECO:0000256" key="11">
    <source>
        <dbReference type="RuleBase" id="RU363038"/>
    </source>
</evidence>
<dbReference type="InterPro" id="IPR009080">
    <property type="entry name" value="tRNAsynth_Ia_anticodon-bd"/>
</dbReference>
<evidence type="ECO:0000256" key="3">
    <source>
        <dbReference type="ARBA" id="ARBA00022490"/>
    </source>
</evidence>
<sequence length="527" mass="60250">MIRSEIKAALRDAIRKIFGKVEAPEFSIEVPENPEHGDYATNVALVLAKQLKKPPMEIAHSLAAQLTTKVEVAPPGFINFWVSPATLYKELVTVLKKNDKYGKGERKATKISVEYLDANPTGPVHIGHGRSGFLGDVLSNVLSFFGYRVTREFYVNNAKISGQIKSLGKTALGKGSEYRHAQLLRILKTQRVHTKIKKLKNESEAGFIIARIIQKENEELLKEKARISFDLFFEEEAVYKSGDAERLLGRLKKQGILYEKDGAWWFQAKKFGDAEDRVFVRSTGEPTYIVPDIVYHLDKLVNRKNDLVINIFGADHYGYGPRLLGALKALGIEPARVRILIMQTVRLIKGGKEFKMSKRRGLFVTLEELIKEVGLDAARYFFLEKSPDTHMDFDLDLAKERSVKNPVYYIQYAHARISSIFKNARNSNYKLQITNYKLLKEREELRLIKKLIQFTEIVEDTARDYQVHRLPRYAYELARAFHNFYEKHRVITEDKNLTAARLNLVSATQVVLKNILSLMGIGAPEKM</sequence>
<feature type="domain" description="DALR anticodon binding" evidence="12">
    <location>
        <begin position="410"/>
        <end position="527"/>
    </location>
</feature>
<dbReference type="PROSITE" id="PS00178">
    <property type="entry name" value="AA_TRNA_LIGASE_I"/>
    <property type="match status" value="1"/>
</dbReference>
<dbReference type="InterPro" id="IPR035684">
    <property type="entry name" value="ArgRS_core"/>
</dbReference>
<dbReference type="InterPro" id="IPR001412">
    <property type="entry name" value="aa-tRNA-synth_I_CS"/>
</dbReference>
<comment type="catalytic activity">
    <reaction evidence="9 10">
        <text>tRNA(Arg) + L-arginine + ATP = L-arginyl-tRNA(Arg) + AMP + diphosphate</text>
        <dbReference type="Rhea" id="RHEA:20301"/>
        <dbReference type="Rhea" id="RHEA-COMP:9658"/>
        <dbReference type="Rhea" id="RHEA-COMP:9673"/>
        <dbReference type="ChEBI" id="CHEBI:30616"/>
        <dbReference type="ChEBI" id="CHEBI:32682"/>
        <dbReference type="ChEBI" id="CHEBI:33019"/>
        <dbReference type="ChEBI" id="CHEBI:78442"/>
        <dbReference type="ChEBI" id="CHEBI:78513"/>
        <dbReference type="ChEBI" id="CHEBI:456215"/>
        <dbReference type="EC" id="6.1.1.19"/>
    </reaction>
</comment>
<dbReference type="Pfam" id="PF00750">
    <property type="entry name" value="tRNA-synt_1d"/>
    <property type="match status" value="1"/>
</dbReference>
<protein>
    <recommendedName>
        <fullName evidence="10">Arginine--tRNA ligase</fullName>
        <ecNumber evidence="10">6.1.1.19</ecNumber>
    </recommendedName>
    <alternativeName>
        <fullName evidence="10">Arginyl-tRNA synthetase</fullName>
        <shortName evidence="10">ArgRS</shortName>
    </alternativeName>
</protein>
<gene>
    <name evidence="10" type="primary">argS</name>
    <name evidence="14" type="ORF">HYW89_02965</name>
</gene>
<dbReference type="Gene3D" id="3.40.50.620">
    <property type="entry name" value="HUPs"/>
    <property type="match status" value="1"/>
</dbReference>
<dbReference type="Gene3D" id="3.30.1360.70">
    <property type="entry name" value="Arginyl tRNA synthetase N-terminal domain"/>
    <property type="match status" value="1"/>
</dbReference>
<name>A0A7T5UPK7_9BACT</name>
<organism evidence="14 15">
    <name type="scientific">Candidatus Sungiibacteriota bacterium</name>
    <dbReference type="NCBI Taxonomy" id="2750080"/>
    <lineage>
        <taxon>Bacteria</taxon>
        <taxon>Candidatus Sungiibacteriota</taxon>
    </lineage>
</organism>
<keyword evidence="8 10" id="KW-0030">Aminoacyl-tRNA synthetase</keyword>
<dbReference type="PANTHER" id="PTHR11956">
    <property type="entry name" value="ARGINYL-TRNA SYNTHETASE"/>
    <property type="match status" value="1"/>
</dbReference>
<evidence type="ECO:0000313" key="15">
    <source>
        <dbReference type="Proteomes" id="UP000595618"/>
    </source>
</evidence>
<keyword evidence="4 10" id="KW-0436">Ligase</keyword>
<feature type="domain" description="Arginyl tRNA synthetase N-terminal" evidence="13">
    <location>
        <begin position="4"/>
        <end position="82"/>
    </location>
</feature>
<keyword evidence="6 10" id="KW-0067">ATP-binding</keyword>
<dbReference type="EC" id="6.1.1.19" evidence="10"/>
<dbReference type="SUPFAM" id="SSF47323">
    <property type="entry name" value="Anticodon-binding domain of a subclass of class I aminoacyl-tRNA synthetases"/>
    <property type="match status" value="1"/>
</dbReference>
<evidence type="ECO:0000256" key="8">
    <source>
        <dbReference type="ARBA" id="ARBA00023146"/>
    </source>
</evidence>